<protein>
    <submittedName>
        <fullName evidence="2">Uncharacterized protein</fullName>
    </submittedName>
</protein>
<comment type="caution">
    <text evidence="2">The sequence shown here is derived from an EMBL/GenBank/DDBJ whole genome shotgun (WGS) entry which is preliminary data.</text>
</comment>
<keyword evidence="3" id="KW-1185">Reference proteome</keyword>
<proteinExistence type="predicted"/>
<feature type="compositionally biased region" description="Basic and acidic residues" evidence="1">
    <location>
        <begin position="1"/>
        <end position="10"/>
    </location>
</feature>
<evidence type="ECO:0000256" key="1">
    <source>
        <dbReference type="SAM" id="MobiDB-lite"/>
    </source>
</evidence>
<sequence>MASMRRRMEGNPENDSYEEGRTVKSIQKDVQKLNGLNVCAIAGVAINRKSFYRLRNLKRRFKKRS</sequence>
<name>A0AAD6VUZ8_9ROSI</name>
<organism evidence="2 3">
    <name type="scientific">Populus alba x Populus x berolinensis</name>
    <dbReference type="NCBI Taxonomy" id="444605"/>
    <lineage>
        <taxon>Eukaryota</taxon>
        <taxon>Viridiplantae</taxon>
        <taxon>Streptophyta</taxon>
        <taxon>Embryophyta</taxon>
        <taxon>Tracheophyta</taxon>
        <taxon>Spermatophyta</taxon>
        <taxon>Magnoliopsida</taxon>
        <taxon>eudicotyledons</taxon>
        <taxon>Gunneridae</taxon>
        <taxon>Pentapetalae</taxon>
        <taxon>rosids</taxon>
        <taxon>fabids</taxon>
        <taxon>Malpighiales</taxon>
        <taxon>Salicaceae</taxon>
        <taxon>Saliceae</taxon>
        <taxon>Populus</taxon>
    </lineage>
</organism>
<feature type="region of interest" description="Disordered" evidence="1">
    <location>
        <begin position="1"/>
        <end position="22"/>
    </location>
</feature>
<reference evidence="2" key="1">
    <citation type="journal article" date="2023" name="Mol. Ecol. Resour.">
        <title>Chromosome-level genome assembly of a triploid poplar Populus alba 'Berolinensis'.</title>
        <authorList>
            <person name="Chen S."/>
            <person name="Yu Y."/>
            <person name="Wang X."/>
            <person name="Wang S."/>
            <person name="Zhang T."/>
            <person name="Zhou Y."/>
            <person name="He R."/>
            <person name="Meng N."/>
            <person name="Wang Y."/>
            <person name="Liu W."/>
            <person name="Liu Z."/>
            <person name="Liu J."/>
            <person name="Guo Q."/>
            <person name="Huang H."/>
            <person name="Sederoff R.R."/>
            <person name="Wang G."/>
            <person name="Qu G."/>
            <person name="Chen S."/>
        </authorList>
    </citation>
    <scope>NUCLEOTIDE SEQUENCE</scope>
    <source>
        <strain evidence="2">SC-2020</strain>
    </source>
</reference>
<dbReference type="AlphaFoldDB" id="A0AAD6VUZ8"/>
<evidence type="ECO:0000313" key="2">
    <source>
        <dbReference type="EMBL" id="KAJ6989808.1"/>
    </source>
</evidence>
<accession>A0AAD6VUZ8</accession>
<gene>
    <name evidence="2" type="ORF">NC653_018344</name>
</gene>
<evidence type="ECO:0000313" key="3">
    <source>
        <dbReference type="Proteomes" id="UP001164929"/>
    </source>
</evidence>
<dbReference type="EMBL" id="JAQIZT010000007">
    <property type="protein sequence ID" value="KAJ6989808.1"/>
    <property type="molecule type" value="Genomic_DNA"/>
</dbReference>
<dbReference type="Proteomes" id="UP001164929">
    <property type="component" value="Chromosome 7"/>
</dbReference>